<keyword evidence="3" id="KW-0804">Transcription</keyword>
<comment type="caution">
    <text evidence="5">The sequence shown here is derived from an EMBL/GenBank/DDBJ whole genome shotgun (WGS) entry which is preliminary data.</text>
</comment>
<dbReference type="PROSITE" id="PS50995">
    <property type="entry name" value="HTH_MARR_2"/>
    <property type="match status" value="1"/>
</dbReference>
<dbReference type="SUPFAM" id="SSF46785">
    <property type="entry name" value="Winged helix' DNA-binding domain"/>
    <property type="match status" value="1"/>
</dbReference>
<evidence type="ECO:0000313" key="6">
    <source>
        <dbReference type="Proteomes" id="UP001469365"/>
    </source>
</evidence>
<accession>A0ABU9DTK2</accession>
<dbReference type="PROSITE" id="PS01117">
    <property type="entry name" value="HTH_MARR_1"/>
    <property type="match status" value="1"/>
</dbReference>
<dbReference type="Gene3D" id="1.10.10.10">
    <property type="entry name" value="Winged helix-like DNA-binding domain superfamily/Winged helix DNA-binding domain"/>
    <property type="match status" value="1"/>
</dbReference>
<evidence type="ECO:0000313" key="5">
    <source>
        <dbReference type="EMBL" id="MEK8132199.1"/>
    </source>
</evidence>
<reference evidence="5 6" key="1">
    <citation type="submission" date="2024-04" db="EMBL/GenBank/DDBJ databases">
        <title>draft genome sequnece of Paenibacillus filicis.</title>
        <authorList>
            <person name="Kim D.-U."/>
        </authorList>
    </citation>
    <scope>NUCLEOTIDE SEQUENCE [LARGE SCALE GENOMIC DNA]</scope>
    <source>
        <strain evidence="5 6">KACC14197</strain>
    </source>
</reference>
<feature type="domain" description="HTH marR-type" evidence="4">
    <location>
        <begin position="7"/>
        <end position="139"/>
    </location>
</feature>
<evidence type="ECO:0000256" key="2">
    <source>
        <dbReference type="ARBA" id="ARBA00023125"/>
    </source>
</evidence>
<dbReference type="InterPro" id="IPR023187">
    <property type="entry name" value="Tscrpt_reg_MarR-type_CS"/>
</dbReference>
<dbReference type="PANTHER" id="PTHR42756:SF1">
    <property type="entry name" value="TRANSCRIPTIONAL REPRESSOR OF EMRAB OPERON"/>
    <property type="match status" value="1"/>
</dbReference>
<dbReference type="SMART" id="SM00347">
    <property type="entry name" value="HTH_MARR"/>
    <property type="match status" value="1"/>
</dbReference>
<protein>
    <submittedName>
        <fullName evidence="5">MarR family transcriptional regulator</fullName>
    </submittedName>
</protein>
<proteinExistence type="predicted"/>
<dbReference type="EMBL" id="JBBPCC010000027">
    <property type="protein sequence ID" value="MEK8132199.1"/>
    <property type="molecule type" value="Genomic_DNA"/>
</dbReference>
<organism evidence="5 6">
    <name type="scientific">Paenibacillus filicis</name>
    <dbReference type="NCBI Taxonomy" id="669464"/>
    <lineage>
        <taxon>Bacteria</taxon>
        <taxon>Bacillati</taxon>
        <taxon>Bacillota</taxon>
        <taxon>Bacilli</taxon>
        <taxon>Bacillales</taxon>
        <taxon>Paenibacillaceae</taxon>
        <taxon>Paenibacillus</taxon>
    </lineage>
</organism>
<sequence length="151" mass="17294">MQSDLNSLSIGFIIGQTYRKMSNVFAMRLREHDMTTEQFSVLHRLYQTDGISQKEIAERTVKDQPTTARILDLLIRKELVRKEMSPTDRRSFLVFLTPSGRNKTELLIPIEQGVVQDIFGDIDSSELDQLRQTLLSLHSRLESLLEGGGRS</sequence>
<dbReference type="PRINTS" id="PR00598">
    <property type="entry name" value="HTHMARR"/>
</dbReference>
<gene>
    <name evidence="5" type="ORF">WMW72_30300</name>
</gene>
<keyword evidence="2" id="KW-0238">DNA-binding</keyword>
<dbReference type="PANTHER" id="PTHR42756">
    <property type="entry name" value="TRANSCRIPTIONAL REGULATOR, MARR"/>
    <property type="match status" value="1"/>
</dbReference>
<evidence type="ECO:0000256" key="3">
    <source>
        <dbReference type="ARBA" id="ARBA00023163"/>
    </source>
</evidence>
<name>A0ABU9DTK2_9BACL</name>
<dbReference type="Pfam" id="PF01047">
    <property type="entry name" value="MarR"/>
    <property type="match status" value="1"/>
</dbReference>
<evidence type="ECO:0000256" key="1">
    <source>
        <dbReference type="ARBA" id="ARBA00023015"/>
    </source>
</evidence>
<evidence type="ECO:0000259" key="4">
    <source>
        <dbReference type="PROSITE" id="PS50995"/>
    </source>
</evidence>
<dbReference type="Proteomes" id="UP001469365">
    <property type="component" value="Unassembled WGS sequence"/>
</dbReference>
<dbReference type="RefSeq" id="WP_341419327.1">
    <property type="nucleotide sequence ID" value="NZ_JBBPCC010000027.1"/>
</dbReference>
<dbReference type="InterPro" id="IPR036388">
    <property type="entry name" value="WH-like_DNA-bd_sf"/>
</dbReference>
<dbReference type="InterPro" id="IPR000835">
    <property type="entry name" value="HTH_MarR-typ"/>
</dbReference>
<keyword evidence="1" id="KW-0805">Transcription regulation</keyword>
<dbReference type="InterPro" id="IPR036390">
    <property type="entry name" value="WH_DNA-bd_sf"/>
</dbReference>
<keyword evidence="6" id="KW-1185">Reference proteome</keyword>